<sequence length="116" mass="13920">VRFVDQDDVWLSPAYGRRICYIGIIMYRPYKQPTPYKKYWTAFEEIMKSCEGRPHWAKAHKMSVLELSKSYPKFESFINIQKQLDPSGIFLNSYLKRHFFGLEDEENEAKRFKAKL</sequence>
<dbReference type="InterPro" id="IPR010031">
    <property type="entry name" value="FAD_lactone_oxidase-like"/>
</dbReference>
<protein>
    <submittedName>
        <fullName evidence="3">17409_t:CDS:1</fullName>
    </submittedName>
</protein>
<organism evidence="3 4">
    <name type="scientific">Acaulospora morrowiae</name>
    <dbReference type="NCBI Taxonomy" id="94023"/>
    <lineage>
        <taxon>Eukaryota</taxon>
        <taxon>Fungi</taxon>
        <taxon>Fungi incertae sedis</taxon>
        <taxon>Mucoromycota</taxon>
        <taxon>Glomeromycotina</taxon>
        <taxon>Glomeromycetes</taxon>
        <taxon>Diversisporales</taxon>
        <taxon>Acaulosporaceae</taxon>
        <taxon>Acaulospora</taxon>
    </lineage>
</organism>
<keyword evidence="1" id="KW-0560">Oxidoreductase</keyword>
<comment type="caution">
    <text evidence="3">The sequence shown here is derived from an EMBL/GenBank/DDBJ whole genome shotgun (WGS) entry which is preliminary data.</text>
</comment>
<dbReference type="InterPro" id="IPR016171">
    <property type="entry name" value="Vanillyl_alc_oxidase_C-sub2"/>
</dbReference>
<dbReference type="Pfam" id="PF04030">
    <property type="entry name" value="ALO"/>
    <property type="match status" value="1"/>
</dbReference>
<dbReference type="GO" id="GO:0016020">
    <property type="term" value="C:membrane"/>
    <property type="evidence" value="ECO:0007669"/>
    <property type="project" value="InterPro"/>
</dbReference>
<dbReference type="OrthoDB" id="610608at2759"/>
<feature type="domain" description="D-arabinono-1,4-lactone oxidase C-terminal" evidence="2">
    <location>
        <begin position="1"/>
        <end position="98"/>
    </location>
</feature>
<dbReference type="Gene3D" id="1.10.45.10">
    <property type="entry name" value="Vanillyl-alcohol Oxidase, Chain A, domain 4"/>
    <property type="match status" value="1"/>
</dbReference>
<dbReference type="Gene3D" id="3.30.70.2520">
    <property type="match status" value="1"/>
</dbReference>
<proteinExistence type="predicted"/>
<dbReference type="Proteomes" id="UP000789342">
    <property type="component" value="Unassembled WGS sequence"/>
</dbReference>
<keyword evidence="4" id="KW-1185">Reference proteome</keyword>
<evidence type="ECO:0000313" key="3">
    <source>
        <dbReference type="EMBL" id="CAG8707862.1"/>
    </source>
</evidence>
<evidence type="ECO:0000313" key="4">
    <source>
        <dbReference type="Proteomes" id="UP000789342"/>
    </source>
</evidence>
<dbReference type="AlphaFoldDB" id="A0A9N9HVU8"/>
<dbReference type="PANTHER" id="PTHR43762:SF1">
    <property type="entry name" value="D-ARABINONO-1,4-LACTONE OXIDASE"/>
    <property type="match status" value="1"/>
</dbReference>
<dbReference type="GO" id="GO:0003885">
    <property type="term" value="F:D-arabinono-1,4-lactone oxidase activity"/>
    <property type="evidence" value="ECO:0007669"/>
    <property type="project" value="InterPro"/>
</dbReference>
<dbReference type="InterPro" id="IPR007173">
    <property type="entry name" value="ALO_C"/>
</dbReference>
<dbReference type="PANTHER" id="PTHR43762">
    <property type="entry name" value="L-GULONOLACTONE OXIDASE"/>
    <property type="match status" value="1"/>
</dbReference>
<gene>
    <name evidence="3" type="ORF">AMORRO_LOCUS12525</name>
</gene>
<accession>A0A9N9HVU8</accession>
<feature type="non-terminal residue" evidence="3">
    <location>
        <position position="1"/>
    </location>
</feature>
<evidence type="ECO:0000259" key="2">
    <source>
        <dbReference type="Pfam" id="PF04030"/>
    </source>
</evidence>
<reference evidence="3" key="1">
    <citation type="submission" date="2021-06" db="EMBL/GenBank/DDBJ databases">
        <authorList>
            <person name="Kallberg Y."/>
            <person name="Tangrot J."/>
            <person name="Rosling A."/>
        </authorList>
    </citation>
    <scope>NUCLEOTIDE SEQUENCE</scope>
    <source>
        <strain evidence="3">CL551</strain>
    </source>
</reference>
<evidence type="ECO:0000256" key="1">
    <source>
        <dbReference type="ARBA" id="ARBA00023002"/>
    </source>
</evidence>
<dbReference type="EMBL" id="CAJVPV010018601">
    <property type="protein sequence ID" value="CAG8707862.1"/>
    <property type="molecule type" value="Genomic_DNA"/>
</dbReference>
<name>A0A9N9HVU8_9GLOM</name>